<protein>
    <submittedName>
        <fullName evidence="1">Glycosyltransferase family 2 protein</fullName>
    </submittedName>
</protein>
<dbReference type="RefSeq" id="WP_146680397.1">
    <property type="nucleotide sequence ID" value="NZ_AQQV01000005.1"/>
</dbReference>
<dbReference type="STRING" id="1317117.ATO7_15272"/>
<dbReference type="PANTHER" id="PTHR43179">
    <property type="entry name" value="RHAMNOSYLTRANSFERASE WBBL"/>
    <property type="match status" value="1"/>
</dbReference>
<dbReference type="SUPFAM" id="SSF53448">
    <property type="entry name" value="Nucleotide-diphospho-sugar transferases"/>
    <property type="match status" value="1"/>
</dbReference>
<dbReference type="EMBL" id="AQQV01000005">
    <property type="protein sequence ID" value="ORE85156.1"/>
    <property type="molecule type" value="Genomic_DNA"/>
</dbReference>
<dbReference type="Pfam" id="PF13641">
    <property type="entry name" value="Glyco_tranf_2_3"/>
    <property type="match status" value="1"/>
</dbReference>
<sequence>MAALIERVLVPLRVHCPRVFAGLRWGWWLLRWRRRPPRVGRGLGQDHARYLEAMDAVIAQTLRKDPPRLRAQAWIITDEGTTAQMLERTLASLRAQSHPPQRVALCGPLTRPGLPHAARREEMHALADVQMQFAVRAGSELSRAAAAALAHSFERCEAASLCVVADQRHAGPQAPRLDPWQPGSGHSPALTAWRGAAPAPELTVAAQTGVLAHVAAALVCAEPAQTGMSLPRPLASEASISVIVPTRDGGDVLARCLRGALAELAALGAQGELVVVDNGSRDAHTLSVLSELSAAHPDVLRVLRYDHPFNYSAINNWAVRQASGEQILLLNDDIETRQPGWLQALRGELARPQVAAVGARLLYPNGHIQHAGVALGLGGVAGHPGRTLAADDPRWALWPHDQRRQVSAVTGACLLTTRALYWAVNGLNEQALSVTFNDVDFCLKLGQAGGMVLYTPDATLIHHESMSRGAEDSVAKQRRFAEEIRYMQQCWPQPIAHDPFYSAHLSRTLDDLSLREPSASSLLTPYRLPALFSSMS</sequence>
<evidence type="ECO:0000313" key="2">
    <source>
        <dbReference type="Proteomes" id="UP000192342"/>
    </source>
</evidence>
<keyword evidence="2" id="KW-1185">Reference proteome</keyword>
<keyword evidence="1" id="KW-0808">Transferase</keyword>
<comment type="caution">
    <text evidence="1">The sequence shown here is derived from an EMBL/GenBank/DDBJ whole genome shotgun (WGS) entry which is preliminary data.</text>
</comment>
<organism evidence="1 2">
    <name type="scientific">Oceanococcus atlanticus</name>
    <dbReference type="NCBI Taxonomy" id="1317117"/>
    <lineage>
        <taxon>Bacteria</taxon>
        <taxon>Pseudomonadati</taxon>
        <taxon>Pseudomonadota</taxon>
        <taxon>Gammaproteobacteria</taxon>
        <taxon>Chromatiales</taxon>
        <taxon>Oceanococcaceae</taxon>
        <taxon>Oceanococcus</taxon>
    </lineage>
</organism>
<dbReference type="Gene3D" id="3.90.550.10">
    <property type="entry name" value="Spore Coat Polysaccharide Biosynthesis Protein SpsA, Chain A"/>
    <property type="match status" value="1"/>
</dbReference>
<dbReference type="PANTHER" id="PTHR43179:SF7">
    <property type="entry name" value="RHAMNOSYLTRANSFERASE WBBL"/>
    <property type="match status" value="1"/>
</dbReference>
<evidence type="ECO:0000313" key="1">
    <source>
        <dbReference type="EMBL" id="ORE85156.1"/>
    </source>
</evidence>
<dbReference type="Proteomes" id="UP000192342">
    <property type="component" value="Unassembled WGS sequence"/>
</dbReference>
<dbReference type="InterPro" id="IPR029044">
    <property type="entry name" value="Nucleotide-diphossugar_trans"/>
</dbReference>
<dbReference type="AlphaFoldDB" id="A0A1Y1S9Z1"/>
<dbReference type="OrthoDB" id="9801954at2"/>
<accession>A0A1Y1S9Z1</accession>
<reference evidence="1 2" key="1">
    <citation type="submission" date="2013-04" db="EMBL/GenBank/DDBJ databases">
        <title>Oceanococcus atlanticus 22II-S10r2 Genome Sequencing.</title>
        <authorList>
            <person name="Lai Q."/>
            <person name="Li G."/>
            <person name="Shao Z."/>
        </authorList>
    </citation>
    <scope>NUCLEOTIDE SEQUENCE [LARGE SCALE GENOMIC DNA]</scope>
    <source>
        <strain evidence="1 2">22II-S10r2</strain>
    </source>
</reference>
<dbReference type="GO" id="GO:0016740">
    <property type="term" value="F:transferase activity"/>
    <property type="evidence" value="ECO:0007669"/>
    <property type="project" value="UniProtKB-KW"/>
</dbReference>
<name>A0A1Y1S9Z1_9GAMM</name>
<proteinExistence type="predicted"/>
<gene>
    <name evidence="1" type="ORF">ATO7_15272</name>
</gene>